<dbReference type="OrthoDB" id="3595585at2759"/>
<evidence type="ECO:0000256" key="1">
    <source>
        <dbReference type="SAM" id="MobiDB-lite"/>
    </source>
</evidence>
<protein>
    <submittedName>
        <fullName evidence="2">Uncharacterized protein</fullName>
    </submittedName>
</protein>
<evidence type="ECO:0000313" key="3">
    <source>
        <dbReference type="Proteomes" id="UP000554235"/>
    </source>
</evidence>
<accession>A0A8H4PG06</accession>
<gene>
    <name evidence="2" type="ORF">FALBO_3406</name>
</gene>
<comment type="caution">
    <text evidence="2">The sequence shown here is derived from an EMBL/GenBank/DDBJ whole genome shotgun (WGS) entry which is preliminary data.</text>
</comment>
<organism evidence="2 3">
    <name type="scientific">Fusarium albosuccineum</name>
    <dbReference type="NCBI Taxonomy" id="1237068"/>
    <lineage>
        <taxon>Eukaryota</taxon>
        <taxon>Fungi</taxon>
        <taxon>Dikarya</taxon>
        <taxon>Ascomycota</taxon>
        <taxon>Pezizomycotina</taxon>
        <taxon>Sordariomycetes</taxon>
        <taxon>Hypocreomycetidae</taxon>
        <taxon>Hypocreales</taxon>
        <taxon>Nectriaceae</taxon>
        <taxon>Fusarium</taxon>
        <taxon>Fusarium decemcellulare species complex</taxon>
    </lineage>
</organism>
<name>A0A8H4PG06_9HYPO</name>
<keyword evidence="3" id="KW-1185">Reference proteome</keyword>
<dbReference type="EMBL" id="JAADYS010000443">
    <property type="protein sequence ID" value="KAF4469698.1"/>
    <property type="molecule type" value="Genomic_DNA"/>
</dbReference>
<evidence type="ECO:0000313" key="2">
    <source>
        <dbReference type="EMBL" id="KAF4469698.1"/>
    </source>
</evidence>
<reference evidence="2 3" key="1">
    <citation type="submission" date="2020-01" db="EMBL/GenBank/DDBJ databases">
        <title>Identification and distribution of gene clusters putatively required for synthesis of sphingolipid metabolism inhibitors in phylogenetically diverse species of the filamentous fungus Fusarium.</title>
        <authorList>
            <person name="Kim H.-S."/>
            <person name="Busman M."/>
            <person name="Brown D.W."/>
            <person name="Divon H."/>
            <person name="Uhlig S."/>
            <person name="Proctor R.H."/>
        </authorList>
    </citation>
    <scope>NUCLEOTIDE SEQUENCE [LARGE SCALE GENOMIC DNA]</scope>
    <source>
        <strain evidence="2 3">NRRL 20459</strain>
    </source>
</reference>
<dbReference type="Proteomes" id="UP000554235">
    <property type="component" value="Unassembled WGS sequence"/>
</dbReference>
<proteinExistence type="predicted"/>
<dbReference type="AlphaFoldDB" id="A0A8H4PG06"/>
<feature type="compositionally biased region" description="Acidic residues" evidence="1">
    <location>
        <begin position="1"/>
        <end position="18"/>
    </location>
</feature>
<sequence>MAEALQEADQEFEEEETEAAPPPQSSSDFQAWFWDNRRELNRSWMKRRKTAAKEKRHRENKARANPGSYFRLGVDESMTYPI</sequence>
<feature type="region of interest" description="Disordered" evidence="1">
    <location>
        <begin position="1"/>
        <end position="30"/>
    </location>
</feature>